<accession>A0A7T2YSB5</accession>
<evidence type="ECO:0000313" key="2">
    <source>
        <dbReference type="Proteomes" id="UP000595064"/>
    </source>
</evidence>
<dbReference type="InterPro" id="IPR012106">
    <property type="entry name" value="Phage_Mu_Gp1"/>
</dbReference>
<dbReference type="Proteomes" id="UP000595064">
    <property type="component" value="Chromosome"/>
</dbReference>
<proteinExistence type="predicted"/>
<dbReference type="Pfam" id="PF10123">
    <property type="entry name" value="Mu-like_Pro"/>
    <property type="match status" value="1"/>
</dbReference>
<dbReference type="EMBL" id="CP065748">
    <property type="protein sequence ID" value="QPS80909.1"/>
    <property type="molecule type" value="Genomic_DNA"/>
</dbReference>
<dbReference type="KEGG" id="dla:I6G47_28710"/>
<evidence type="ECO:0000313" key="1">
    <source>
        <dbReference type="EMBL" id="QPS80909.1"/>
    </source>
</evidence>
<name>A0A7T2YSB5_9BURK</name>
<protein>
    <recommendedName>
        <fullName evidence="3">Mu-like prophage I protein</fullName>
    </recommendedName>
</protein>
<organism evidence="1 2">
    <name type="scientific">Delftia lacustris</name>
    <dbReference type="NCBI Taxonomy" id="558537"/>
    <lineage>
        <taxon>Bacteria</taxon>
        <taxon>Pseudomonadati</taxon>
        <taxon>Pseudomonadota</taxon>
        <taxon>Betaproteobacteria</taxon>
        <taxon>Burkholderiales</taxon>
        <taxon>Comamonadaceae</taxon>
        <taxon>Delftia</taxon>
    </lineage>
</organism>
<evidence type="ECO:0008006" key="3">
    <source>
        <dbReference type="Google" id="ProtNLM"/>
    </source>
</evidence>
<sequence>MPREAKTSFSAAGLSTPRKKFTKADGSMVDVFAIPMLPASPFRTVADDARHEIEYSYDVAIVRAGFDPSRPLPLDVEHATEFCGQDTRSRGWAHALVTAENEPDLGLAPGVLYGLFELNDLGFDALVNKHFGYTSAVSLGEPTGENSFRIDAVKSNALTNNPATRMPVAFSKAHSRGVFSSYTQHQNSFSAKQMEQLIALLGLQAGSDDAAVLAAVQALVDAAAASAAAADQVPAVDEALTAAMTALTAKVDGIATEFTEFKSKSAAFSASLTKQVTPTAAATTNAFGLTAAEQAAARKAGVSDAAFAKSKSTLAARGRAAA</sequence>
<dbReference type="RefSeq" id="WP_193584781.1">
    <property type="nucleotide sequence ID" value="NZ_CP065748.1"/>
</dbReference>
<keyword evidence="2" id="KW-1185">Reference proteome</keyword>
<gene>
    <name evidence="1" type="ORF">I6G47_28710</name>
</gene>
<reference evidence="1 2" key="1">
    <citation type="submission" date="2020-12" db="EMBL/GenBank/DDBJ databases">
        <title>FDA dAtabase for Regulatory Grade micrObial Sequences (FDA-ARGOS): Supporting development and validation of Infectious Disease Dx tests.</title>
        <authorList>
            <person name="Sproer C."/>
            <person name="Gronow S."/>
            <person name="Severitt S."/>
            <person name="Schroder I."/>
            <person name="Tallon L."/>
            <person name="Sadzewicz L."/>
            <person name="Zhao X."/>
            <person name="Boylan J."/>
            <person name="Ott S."/>
            <person name="Bowen H."/>
            <person name="Vavikolanu K."/>
            <person name="Mehta A."/>
            <person name="Aluvathingal J."/>
            <person name="Nadendla S."/>
            <person name="Lowell S."/>
            <person name="Myers T."/>
            <person name="Yan Y."/>
            <person name="Sichtig H."/>
        </authorList>
    </citation>
    <scope>NUCLEOTIDE SEQUENCE [LARGE SCALE GENOMIC DNA]</scope>
    <source>
        <strain evidence="1 2">FDAARGOS_890</strain>
    </source>
</reference>
<dbReference type="AlphaFoldDB" id="A0A7T2YSB5"/>